<reference evidence="2" key="2">
    <citation type="journal article" date="2024" name="Plant">
        <title>Genomic evolution and insights into agronomic trait innovations of Sesamum species.</title>
        <authorList>
            <person name="Miao H."/>
            <person name="Wang L."/>
            <person name="Qu L."/>
            <person name="Liu H."/>
            <person name="Sun Y."/>
            <person name="Le M."/>
            <person name="Wang Q."/>
            <person name="Wei S."/>
            <person name="Zheng Y."/>
            <person name="Lin W."/>
            <person name="Duan Y."/>
            <person name="Cao H."/>
            <person name="Xiong S."/>
            <person name="Wang X."/>
            <person name="Wei L."/>
            <person name="Li C."/>
            <person name="Ma Q."/>
            <person name="Ju M."/>
            <person name="Zhao R."/>
            <person name="Li G."/>
            <person name="Mu C."/>
            <person name="Tian Q."/>
            <person name="Mei H."/>
            <person name="Zhang T."/>
            <person name="Gao T."/>
            <person name="Zhang H."/>
        </authorList>
    </citation>
    <scope>NUCLEOTIDE SEQUENCE</scope>
    <source>
        <strain evidence="2">G02</strain>
    </source>
</reference>
<dbReference type="EMBL" id="JACGWJ010000010">
    <property type="protein sequence ID" value="KAL0392944.1"/>
    <property type="molecule type" value="Genomic_DNA"/>
</dbReference>
<feature type="region of interest" description="Disordered" evidence="1">
    <location>
        <begin position="1"/>
        <end position="20"/>
    </location>
</feature>
<organism evidence="2">
    <name type="scientific">Sesamum radiatum</name>
    <name type="common">Black benniseed</name>
    <dbReference type="NCBI Taxonomy" id="300843"/>
    <lineage>
        <taxon>Eukaryota</taxon>
        <taxon>Viridiplantae</taxon>
        <taxon>Streptophyta</taxon>
        <taxon>Embryophyta</taxon>
        <taxon>Tracheophyta</taxon>
        <taxon>Spermatophyta</taxon>
        <taxon>Magnoliopsida</taxon>
        <taxon>eudicotyledons</taxon>
        <taxon>Gunneridae</taxon>
        <taxon>Pentapetalae</taxon>
        <taxon>asterids</taxon>
        <taxon>lamiids</taxon>
        <taxon>Lamiales</taxon>
        <taxon>Pedaliaceae</taxon>
        <taxon>Sesamum</taxon>
    </lineage>
</organism>
<evidence type="ECO:0000313" key="2">
    <source>
        <dbReference type="EMBL" id="KAL0392944.1"/>
    </source>
</evidence>
<proteinExistence type="predicted"/>
<dbReference type="AlphaFoldDB" id="A0AAW2SLE8"/>
<accession>A0AAW2SLE8</accession>
<comment type="caution">
    <text evidence="2">The sequence shown here is derived from an EMBL/GenBank/DDBJ whole genome shotgun (WGS) entry which is preliminary data.</text>
</comment>
<sequence>MEALSNIENKQKAVDTSSKTQTLQVVTGIPPLLLLEDLLLPLWNRHHLPLGL</sequence>
<reference evidence="2" key="1">
    <citation type="submission" date="2020-06" db="EMBL/GenBank/DDBJ databases">
        <authorList>
            <person name="Li T."/>
            <person name="Hu X."/>
            <person name="Zhang T."/>
            <person name="Song X."/>
            <person name="Zhang H."/>
            <person name="Dai N."/>
            <person name="Sheng W."/>
            <person name="Hou X."/>
            <person name="Wei L."/>
        </authorList>
    </citation>
    <scope>NUCLEOTIDE SEQUENCE</scope>
    <source>
        <strain evidence="2">G02</strain>
        <tissue evidence="2">Leaf</tissue>
    </source>
</reference>
<gene>
    <name evidence="2" type="ORF">Sradi_2517200</name>
</gene>
<evidence type="ECO:0000256" key="1">
    <source>
        <dbReference type="SAM" id="MobiDB-lite"/>
    </source>
</evidence>
<name>A0AAW2SLE8_SESRA</name>
<protein>
    <submittedName>
        <fullName evidence="2">Uncharacterized protein</fullName>
    </submittedName>
</protein>